<proteinExistence type="predicted"/>
<comment type="caution">
    <text evidence="1">The sequence shown here is derived from an EMBL/GenBank/DDBJ whole genome shotgun (WGS) entry which is preliminary data.</text>
</comment>
<evidence type="ECO:0000313" key="2">
    <source>
        <dbReference type="Proteomes" id="UP001589587"/>
    </source>
</evidence>
<dbReference type="EMBL" id="JBHMAS010000006">
    <property type="protein sequence ID" value="MFB9779547.1"/>
    <property type="molecule type" value="Genomic_DNA"/>
</dbReference>
<evidence type="ECO:0000313" key="1">
    <source>
        <dbReference type="EMBL" id="MFB9779547.1"/>
    </source>
</evidence>
<dbReference type="Proteomes" id="UP001589587">
    <property type="component" value="Unassembled WGS sequence"/>
</dbReference>
<reference evidence="1 2" key="1">
    <citation type="submission" date="2024-09" db="EMBL/GenBank/DDBJ databases">
        <authorList>
            <person name="Sun Q."/>
            <person name="Mori K."/>
        </authorList>
    </citation>
    <scope>NUCLEOTIDE SEQUENCE [LARGE SCALE GENOMIC DNA]</scope>
    <source>
        <strain evidence="1 2">JCM 11411</strain>
    </source>
</reference>
<accession>A0ABV5XAQ2</accession>
<name>A0ABV5XAQ2_9NOCA</name>
<sequence length="52" mass="6018">MQEFNVEWRMPIEAESPREAAEMAFRIQRDPESTATAFVVDGVEIDLGEDFR</sequence>
<organism evidence="1 2">
    <name type="scientific">Rhodococcus baikonurensis</name>
    <dbReference type="NCBI Taxonomy" id="172041"/>
    <lineage>
        <taxon>Bacteria</taxon>
        <taxon>Bacillati</taxon>
        <taxon>Actinomycetota</taxon>
        <taxon>Actinomycetes</taxon>
        <taxon>Mycobacteriales</taxon>
        <taxon>Nocardiaceae</taxon>
        <taxon>Rhodococcus</taxon>
        <taxon>Rhodococcus erythropolis group</taxon>
    </lineage>
</organism>
<keyword evidence="2" id="KW-1185">Reference proteome</keyword>
<protein>
    <submittedName>
        <fullName evidence="1">Uncharacterized protein</fullName>
    </submittedName>
</protein>
<gene>
    <name evidence="1" type="ORF">ACFFQ6_07630</name>
</gene>